<evidence type="ECO:0000256" key="4">
    <source>
        <dbReference type="ARBA" id="ARBA00022842"/>
    </source>
</evidence>
<dbReference type="GO" id="GO:0046872">
    <property type="term" value="F:metal ion binding"/>
    <property type="evidence" value="ECO:0007669"/>
    <property type="project" value="UniProtKB-KW"/>
</dbReference>
<dbReference type="KEGG" id="rmar:GBA65_21110"/>
<keyword evidence="7" id="KW-1185">Reference proteome</keyword>
<dbReference type="AlphaFoldDB" id="A0A6G8Q4B2"/>
<keyword evidence="2" id="KW-0479">Metal-binding</keyword>
<dbReference type="EMBL" id="CP045122">
    <property type="protein sequence ID" value="QIN81157.1"/>
    <property type="molecule type" value="Genomic_DNA"/>
</dbReference>
<dbReference type="GO" id="GO:0004518">
    <property type="term" value="F:nuclease activity"/>
    <property type="evidence" value="ECO:0007669"/>
    <property type="project" value="UniProtKB-KW"/>
</dbReference>
<dbReference type="CDD" id="cd18692">
    <property type="entry name" value="PIN_VapC-like"/>
    <property type="match status" value="1"/>
</dbReference>
<dbReference type="Gene3D" id="3.40.50.1010">
    <property type="entry name" value="5'-nuclease"/>
    <property type="match status" value="1"/>
</dbReference>
<name>A0A6G8Q4B2_9ACTN</name>
<dbReference type="InterPro" id="IPR002716">
    <property type="entry name" value="PIN_dom"/>
</dbReference>
<evidence type="ECO:0000259" key="5">
    <source>
        <dbReference type="Pfam" id="PF01850"/>
    </source>
</evidence>
<keyword evidence="6" id="KW-0614">Plasmid</keyword>
<evidence type="ECO:0000313" key="6">
    <source>
        <dbReference type="EMBL" id="QIN81157.1"/>
    </source>
</evidence>
<keyword evidence="1" id="KW-0540">Nuclease</keyword>
<evidence type="ECO:0000256" key="2">
    <source>
        <dbReference type="ARBA" id="ARBA00022723"/>
    </source>
</evidence>
<accession>A0A6G8Q4B2</accession>
<keyword evidence="4" id="KW-0460">Magnesium</keyword>
<dbReference type="GO" id="GO:0016787">
    <property type="term" value="F:hydrolase activity"/>
    <property type="evidence" value="ECO:0007669"/>
    <property type="project" value="UniProtKB-KW"/>
</dbReference>
<dbReference type="Proteomes" id="UP000502706">
    <property type="component" value="Plasmid unnamed1"/>
</dbReference>
<reference evidence="6 7" key="1">
    <citation type="submission" date="2019-10" db="EMBL/GenBank/DDBJ databases">
        <title>Rubrobacter sp nov SCSIO 52915 isolated from a deep-sea sediment in the South China Sea.</title>
        <authorList>
            <person name="Chen R.W."/>
        </authorList>
    </citation>
    <scope>NUCLEOTIDE SEQUENCE [LARGE SCALE GENOMIC DNA]</scope>
    <source>
        <strain evidence="6 7">SCSIO 52915</strain>
        <plasmid evidence="6 7">unnamed1</plasmid>
    </source>
</reference>
<dbReference type="InterPro" id="IPR029060">
    <property type="entry name" value="PIN-like_dom_sf"/>
</dbReference>
<gene>
    <name evidence="6" type="ORF">GBA65_21110</name>
</gene>
<geneLocation type="plasmid" evidence="6 7">
    <name>unnamed1</name>
</geneLocation>
<evidence type="ECO:0000313" key="7">
    <source>
        <dbReference type="Proteomes" id="UP000502706"/>
    </source>
</evidence>
<evidence type="ECO:0000256" key="1">
    <source>
        <dbReference type="ARBA" id="ARBA00022722"/>
    </source>
</evidence>
<proteinExistence type="predicted"/>
<feature type="domain" description="PIN" evidence="5">
    <location>
        <begin position="2"/>
        <end position="118"/>
    </location>
</feature>
<keyword evidence="3" id="KW-0378">Hydrolase</keyword>
<dbReference type="SUPFAM" id="SSF88723">
    <property type="entry name" value="PIN domain-like"/>
    <property type="match status" value="1"/>
</dbReference>
<protein>
    <submittedName>
        <fullName evidence="6">PIN domain-containing protein</fullName>
    </submittedName>
</protein>
<sequence>MFDTNVLVYSVDPRDPAKMERARETIRRAVGAGSAALPAQALSEYANVRLRKLRPAPDPGAISREVERLLLAFPVLPLTGPVVLEALRGVRDHGLSYYDAQVWAAARLGQIDAVLSEDFNPGAVLEGVRFLNPLDPAFEPTSIVWSV</sequence>
<dbReference type="Pfam" id="PF01850">
    <property type="entry name" value="PIN"/>
    <property type="match status" value="1"/>
</dbReference>
<organism evidence="6 7">
    <name type="scientific">Rubrobacter marinus</name>
    <dbReference type="NCBI Taxonomy" id="2653852"/>
    <lineage>
        <taxon>Bacteria</taxon>
        <taxon>Bacillati</taxon>
        <taxon>Actinomycetota</taxon>
        <taxon>Rubrobacteria</taxon>
        <taxon>Rubrobacterales</taxon>
        <taxon>Rubrobacteraceae</taxon>
        <taxon>Rubrobacter</taxon>
    </lineage>
</organism>
<evidence type="ECO:0000256" key="3">
    <source>
        <dbReference type="ARBA" id="ARBA00022801"/>
    </source>
</evidence>